<sequence>MWYNASCPNRIKARNRFIVSVPKNLGIWIDFQSSFRLVDSDISRSADVVRNLQRFKERVCSYSVLKEIPALGNFFEWLMLKLQEAENNLWKTVYRECGERFPIDSEENFQPV</sequence>
<gene>
    <name evidence="1" type="ORF">ADH67_03575</name>
</gene>
<dbReference type="AlphaFoldDB" id="A0A227KPN7"/>
<name>A0A227KPN7_9BURK</name>
<accession>A0A227KPN7</accession>
<dbReference type="Proteomes" id="UP000214610">
    <property type="component" value="Unassembled WGS sequence"/>
</dbReference>
<protein>
    <submittedName>
        <fullName evidence="1">Uncharacterized protein</fullName>
    </submittedName>
</protein>
<proteinExistence type="predicted"/>
<organism evidence="1 2">
    <name type="scientific">Turicimonas muris</name>
    <dbReference type="NCBI Taxonomy" id="1796652"/>
    <lineage>
        <taxon>Bacteria</taxon>
        <taxon>Pseudomonadati</taxon>
        <taxon>Pseudomonadota</taxon>
        <taxon>Betaproteobacteria</taxon>
        <taxon>Burkholderiales</taxon>
        <taxon>Sutterellaceae</taxon>
        <taxon>Turicimonas</taxon>
    </lineage>
</organism>
<evidence type="ECO:0000313" key="1">
    <source>
        <dbReference type="EMBL" id="OXE50099.1"/>
    </source>
</evidence>
<dbReference type="EMBL" id="NHMP01000002">
    <property type="protein sequence ID" value="OXE50099.1"/>
    <property type="molecule type" value="Genomic_DNA"/>
</dbReference>
<reference evidence="2" key="1">
    <citation type="submission" date="2017-05" db="EMBL/GenBank/DDBJ databases">
        <title>Improved OligoMM genomes.</title>
        <authorList>
            <person name="Garzetti D."/>
        </authorList>
    </citation>
    <scope>NUCLEOTIDE SEQUENCE [LARGE SCALE GENOMIC DNA]</scope>
    <source>
        <strain evidence="2">YL45</strain>
    </source>
</reference>
<comment type="caution">
    <text evidence="1">The sequence shown here is derived from an EMBL/GenBank/DDBJ whole genome shotgun (WGS) entry which is preliminary data.</text>
</comment>
<keyword evidence="2" id="KW-1185">Reference proteome</keyword>
<evidence type="ECO:0000313" key="2">
    <source>
        <dbReference type="Proteomes" id="UP000214610"/>
    </source>
</evidence>